<keyword evidence="1" id="KW-0812">Transmembrane</keyword>
<gene>
    <name evidence="2" type="ORF">EOK75_00590</name>
</gene>
<feature type="transmembrane region" description="Helical" evidence="1">
    <location>
        <begin position="147"/>
        <end position="168"/>
    </location>
</feature>
<evidence type="ECO:0000313" key="2">
    <source>
        <dbReference type="EMBL" id="QCO54447.1"/>
    </source>
</evidence>
<evidence type="ECO:0000313" key="3">
    <source>
        <dbReference type="Proteomes" id="UP000298631"/>
    </source>
</evidence>
<accession>A0A4P8ECL4</accession>
<dbReference type="KEGG" id="pseb:EOK75_00590"/>
<dbReference type="EMBL" id="CP039964">
    <property type="protein sequence ID" value="QCO54447.1"/>
    <property type="molecule type" value="Genomic_DNA"/>
</dbReference>
<dbReference type="RefSeq" id="WP_137192131.1">
    <property type="nucleotide sequence ID" value="NZ_CP039964.1"/>
</dbReference>
<organism evidence="2 3">
    <name type="scientific">Pseudorhodobacter turbinis</name>
    <dbReference type="NCBI Taxonomy" id="2500533"/>
    <lineage>
        <taxon>Bacteria</taxon>
        <taxon>Pseudomonadati</taxon>
        <taxon>Pseudomonadota</taxon>
        <taxon>Alphaproteobacteria</taxon>
        <taxon>Rhodobacterales</taxon>
        <taxon>Paracoccaceae</taxon>
        <taxon>Pseudorhodobacter</taxon>
    </lineage>
</organism>
<proteinExistence type="predicted"/>
<evidence type="ECO:0000256" key="1">
    <source>
        <dbReference type="SAM" id="Phobius"/>
    </source>
</evidence>
<dbReference type="OrthoDB" id="7856331at2"/>
<sequence>MQFDLASIETQLGLLEWRDGQLEAITNQLETAYPALAAESVARISAMTSFEVGRAHINPRPLAESLIAPWAAEQSQIAVRRAEASLSDLISTLHLDSGIGAHLGAALPALAGVGMLAASVLGLPALVSYATITTTSLFVFSTPTISLPILLVGGTVLAGVSFAGVKAFDQAKDKMRAHLAGRVQGLALSAIFGHGLAPDARCLLNDLQAAVLKAGQTRLEDIA</sequence>
<keyword evidence="1" id="KW-1133">Transmembrane helix</keyword>
<protein>
    <submittedName>
        <fullName evidence="2">Uncharacterized protein</fullName>
    </submittedName>
</protein>
<feature type="transmembrane region" description="Helical" evidence="1">
    <location>
        <begin position="103"/>
        <end position="127"/>
    </location>
</feature>
<dbReference type="Proteomes" id="UP000298631">
    <property type="component" value="Chromosome"/>
</dbReference>
<keyword evidence="3" id="KW-1185">Reference proteome</keyword>
<reference evidence="2 3" key="1">
    <citation type="submission" date="2019-05" db="EMBL/GenBank/DDBJ databases">
        <title>Pseudorhodobacter turbinis sp. nov., isolated from the gut of the Korean turban shell.</title>
        <authorList>
            <person name="Jeong Y.-S."/>
            <person name="Kang W.-R."/>
            <person name="Bae J.-W."/>
        </authorList>
    </citation>
    <scope>NUCLEOTIDE SEQUENCE [LARGE SCALE GENOMIC DNA]</scope>
    <source>
        <strain evidence="2 3">S12M18</strain>
    </source>
</reference>
<name>A0A4P8ECL4_9RHOB</name>
<keyword evidence="1" id="KW-0472">Membrane</keyword>
<dbReference type="AlphaFoldDB" id="A0A4P8ECL4"/>